<dbReference type="Gene3D" id="3.40.50.1000">
    <property type="entry name" value="HAD superfamily/HAD-like"/>
    <property type="match status" value="1"/>
</dbReference>
<gene>
    <name evidence="2" type="ORF">FJY86_03280</name>
</gene>
<evidence type="ECO:0000313" key="2">
    <source>
        <dbReference type="EMBL" id="MBM3282336.1"/>
    </source>
</evidence>
<dbReference type="PANTHER" id="PTHR43611">
    <property type="entry name" value="ALPHA-D-GLUCOSE 1-PHOSPHATE PHOSPHATASE"/>
    <property type="match status" value="1"/>
</dbReference>
<dbReference type="InterPro" id="IPR006439">
    <property type="entry name" value="HAD-SF_hydro_IA"/>
</dbReference>
<evidence type="ECO:0000256" key="1">
    <source>
        <dbReference type="ARBA" id="ARBA00007958"/>
    </source>
</evidence>
<reference evidence="2" key="1">
    <citation type="submission" date="2019-03" db="EMBL/GenBank/DDBJ databases">
        <title>Lake Tanganyika Metagenome-Assembled Genomes (MAGs).</title>
        <authorList>
            <person name="Tran P."/>
        </authorList>
    </citation>
    <scope>NUCLEOTIDE SEQUENCE</scope>
    <source>
        <strain evidence="2">M_DeepCast_50m_m2_156</strain>
    </source>
</reference>
<dbReference type="Gene3D" id="1.10.150.240">
    <property type="entry name" value="Putative phosphatase, domain 2"/>
    <property type="match status" value="1"/>
</dbReference>
<dbReference type="AlphaFoldDB" id="A0A8T4C716"/>
<dbReference type="Pfam" id="PF00702">
    <property type="entry name" value="Hydrolase"/>
    <property type="match status" value="1"/>
</dbReference>
<dbReference type="InterPro" id="IPR023214">
    <property type="entry name" value="HAD_sf"/>
</dbReference>
<accession>A0A8T4C716</accession>
<proteinExistence type="inferred from homology"/>
<protein>
    <recommendedName>
        <fullName evidence="4">HAD-IA family hydrolase</fullName>
    </recommendedName>
</protein>
<dbReference type="EMBL" id="VGJJ01000024">
    <property type="protein sequence ID" value="MBM3282336.1"/>
    <property type="molecule type" value="Genomic_DNA"/>
</dbReference>
<sequence length="212" mass="24247">MVVTGIKSKKGVKKSSSPFWLVLDVHGVLIPNSERWILGQLAKQIHMSRWDIYLRWLLNLRDAQTGKLSAKKFYEHVFDQKISDAVFSRTIMKMYSSKGNFSPRVVSELQRLKKAGWNLAVLSDMNTAQASFHRSNGNLSLFDEVSISCETGLMKPFPSAFVALEKKLRTRKDHIIFCDDMWMNTFSASLQGWKAVTIKGQSQLARFLKDLK</sequence>
<comment type="similarity">
    <text evidence="1">Belongs to the HAD-like hydrolase superfamily.</text>
</comment>
<dbReference type="PRINTS" id="PR00413">
    <property type="entry name" value="HADHALOGNASE"/>
</dbReference>
<evidence type="ECO:0008006" key="4">
    <source>
        <dbReference type="Google" id="ProtNLM"/>
    </source>
</evidence>
<name>A0A8T4C716_9ARCH</name>
<dbReference type="PANTHER" id="PTHR43611:SF3">
    <property type="entry name" value="FLAVIN MONONUCLEOTIDE HYDROLASE 1, CHLOROPLATIC"/>
    <property type="match status" value="1"/>
</dbReference>
<dbReference type="Proteomes" id="UP000774699">
    <property type="component" value="Unassembled WGS sequence"/>
</dbReference>
<dbReference type="SUPFAM" id="SSF56784">
    <property type="entry name" value="HAD-like"/>
    <property type="match status" value="1"/>
</dbReference>
<dbReference type="InterPro" id="IPR023198">
    <property type="entry name" value="PGP-like_dom2"/>
</dbReference>
<dbReference type="InterPro" id="IPR036412">
    <property type="entry name" value="HAD-like_sf"/>
</dbReference>
<comment type="caution">
    <text evidence="2">The sequence shown here is derived from an EMBL/GenBank/DDBJ whole genome shotgun (WGS) entry which is preliminary data.</text>
</comment>
<organism evidence="2 3">
    <name type="scientific">Candidatus Iainarchaeum sp</name>
    <dbReference type="NCBI Taxonomy" id="3101447"/>
    <lineage>
        <taxon>Archaea</taxon>
        <taxon>Candidatus Iainarchaeota</taxon>
        <taxon>Candidatus Iainarchaeia</taxon>
        <taxon>Candidatus Iainarchaeales</taxon>
        <taxon>Candidatus Iainarchaeaceae</taxon>
        <taxon>Candidatus Iainarchaeum</taxon>
    </lineage>
</organism>
<evidence type="ECO:0000313" key="3">
    <source>
        <dbReference type="Proteomes" id="UP000774699"/>
    </source>
</evidence>